<dbReference type="PANTHER" id="PTHR11361">
    <property type="entry name" value="DNA MISMATCH REPAIR PROTEIN MUTS FAMILY MEMBER"/>
    <property type="match status" value="1"/>
</dbReference>
<proteinExistence type="inferred from homology"/>
<feature type="non-terminal residue" evidence="3">
    <location>
        <position position="230"/>
    </location>
</feature>
<dbReference type="AlphaFoldDB" id="A0A564Z1L2"/>
<dbReference type="InterPro" id="IPR045076">
    <property type="entry name" value="MutS"/>
</dbReference>
<evidence type="ECO:0000256" key="1">
    <source>
        <dbReference type="ARBA" id="ARBA00006271"/>
    </source>
</evidence>
<dbReference type="EMBL" id="CABIJS010000521">
    <property type="protein sequence ID" value="VUZ52724.1"/>
    <property type="molecule type" value="Genomic_DNA"/>
</dbReference>
<keyword evidence="4" id="KW-1185">Reference proteome</keyword>
<organism evidence="3 4">
    <name type="scientific">Hymenolepis diminuta</name>
    <name type="common">Rat tapeworm</name>
    <dbReference type="NCBI Taxonomy" id="6216"/>
    <lineage>
        <taxon>Eukaryota</taxon>
        <taxon>Metazoa</taxon>
        <taxon>Spiralia</taxon>
        <taxon>Lophotrochozoa</taxon>
        <taxon>Platyhelminthes</taxon>
        <taxon>Cestoda</taxon>
        <taxon>Eucestoda</taxon>
        <taxon>Cyclophyllidea</taxon>
        <taxon>Hymenolepididae</taxon>
        <taxon>Hymenolepis</taxon>
    </lineage>
</organism>
<name>A0A564Z1L2_HYMDI</name>
<comment type="similarity">
    <text evidence="1">Belongs to the DNA mismatch repair MutS family.</text>
</comment>
<dbReference type="PANTHER" id="PTHR11361:SF21">
    <property type="entry name" value="MUTS PROTEIN HOMOLOG 4"/>
    <property type="match status" value="1"/>
</dbReference>
<dbReference type="GO" id="GO:0140664">
    <property type="term" value="F:ATP-dependent DNA damage sensor activity"/>
    <property type="evidence" value="ECO:0007669"/>
    <property type="project" value="InterPro"/>
</dbReference>
<evidence type="ECO:0000313" key="4">
    <source>
        <dbReference type="Proteomes" id="UP000321570"/>
    </source>
</evidence>
<gene>
    <name evidence="3" type="ORF">WMSIL1_LOCUS11183</name>
</gene>
<dbReference type="Proteomes" id="UP000321570">
    <property type="component" value="Unassembled WGS sequence"/>
</dbReference>
<sequence length="230" mass="25249">MLYPTDYVKELASKYSLPLRVGYNKARGFFIQIPEQGLSLPIRRRKQSTSSEQGLNSSMASCSQRSGNDQDIVGSQFTEFSNDGRPGSSQSSRGLPSVFIKVETVRGLINCTTAELVEPILERVKGSLNEVYLIADNLVCKLIHDLHPEISLFYRLSEAVSGLDLLCSLARIVVSAPPGHTFVRPVFGDTLAIQNGRHMIHDRFSNTLPVSNNTFASATQNVSIILGTSM</sequence>
<accession>A0A564Z1L2</accession>
<dbReference type="GO" id="GO:0005524">
    <property type="term" value="F:ATP binding"/>
    <property type="evidence" value="ECO:0007669"/>
    <property type="project" value="InterPro"/>
</dbReference>
<feature type="compositionally biased region" description="Polar residues" evidence="2">
    <location>
        <begin position="48"/>
        <end position="68"/>
    </location>
</feature>
<dbReference type="GO" id="GO:0030983">
    <property type="term" value="F:mismatched DNA binding"/>
    <property type="evidence" value="ECO:0007669"/>
    <property type="project" value="InterPro"/>
</dbReference>
<dbReference type="SUPFAM" id="SSF48334">
    <property type="entry name" value="DNA repair protein MutS, domain III"/>
    <property type="match status" value="1"/>
</dbReference>
<dbReference type="GO" id="GO:0007131">
    <property type="term" value="P:reciprocal meiotic recombination"/>
    <property type="evidence" value="ECO:0007669"/>
    <property type="project" value="TreeGrafter"/>
</dbReference>
<protein>
    <submittedName>
        <fullName evidence="3">Uncharacterized protein</fullName>
    </submittedName>
</protein>
<dbReference type="InterPro" id="IPR036187">
    <property type="entry name" value="DNA_mismatch_repair_MutS_sf"/>
</dbReference>
<dbReference type="GO" id="GO:0006298">
    <property type="term" value="P:mismatch repair"/>
    <property type="evidence" value="ECO:0007669"/>
    <property type="project" value="InterPro"/>
</dbReference>
<feature type="region of interest" description="Disordered" evidence="2">
    <location>
        <begin position="42"/>
        <end position="68"/>
    </location>
</feature>
<evidence type="ECO:0000256" key="2">
    <source>
        <dbReference type="SAM" id="MobiDB-lite"/>
    </source>
</evidence>
<dbReference type="GO" id="GO:0005634">
    <property type="term" value="C:nucleus"/>
    <property type="evidence" value="ECO:0007669"/>
    <property type="project" value="TreeGrafter"/>
</dbReference>
<reference evidence="3 4" key="1">
    <citation type="submission" date="2019-07" db="EMBL/GenBank/DDBJ databases">
        <authorList>
            <person name="Jastrzebski P J."/>
            <person name="Paukszto L."/>
            <person name="Jastrzebski P J."/>
        </authorList>
    </citation>
    <scope>NUCLEOTIDE SEQUENCE [LARGE SCALE GENOMIC DNA]</scope>
    <source>
        <strain evidence="3 4">WMS-il1</strain>
    </source>
</reference>
<evidence type="ECO:0000313" key="3">
    <source>
        <dbReference type="EMBL" id="VUZ52724.1"/>
    </source>
</evidence>